<evidence type="ECO:0000313" key="4">
    <source>
        <dbReference type="Proteomes" id="UP000533641"/>
    </source>
</evidence>
<evidence type="ECO:0000259" key="1">
    <source>
        <dbReference type="Pfam" id="PF08279"/>
    </source>
</evidence>
<dbReference type="PANTHER" id="PTHR34580:SF3">
    <property type="entry name" value="PROTEIN PAFB"/>
    <property type="match status" value="1"/>
</dbReference>
<protein>
    <submittedName>
        <fullName evidence="3">Putative DNA-binding transcriptional regulator YafY</fullName>
    </submittedName>
</protein>
<organism evidence="3 4">
    <name type="scientific">Rhizobium mongolense</name>
    <dbReference type="NCBI Taxonomy" id="57676"/>
    <lineage>
        <taxon>Bacteria</taxon>
        <taxon>Pseudomonadati</taxon>
        <taxon>Pseudomonadota</taxon>
        <taxon>Alphaproteobacteria</taxon>
        <taxon>Hyphomicrobiales</taxon>
        <taxon>Rhizobiaceae</taxon>
        <taxon>Rhizobium/Agrobacterium group</taxon>
        <taxon>Rhizobium</taxon>
    </lineage>
</organism>
<dbReference type="PANTHER" id="PTHR34580">
    <property type="match status" value="1"/>
</dbReference>
<dbReference type="InterPro" id="IPR051534">
    <property type="entry name" value="CBASS_pafABC_assoc_protein"/>
</dbReference>
<reference evidence="3 4" key="1">
    <citation type="submission" date="2020-08" db="EMBL/GenBank/DDBJ databases">
        <title>Genomic Encyclopedia of Type Strains, Phase IV (KMG-V): Genome sequencing to study the core and pangenomes of soil and plant-associated prokaryotes.</title>
        <authorList>
            <person name="Whitman W."/>
        </authorList>
    </citation>
    <scope>NUCLEOTIDE SEQUENCE [LARGE SCALE GENOMIC DNA]</scope>
    <source>
        <strain evidence="3 4">SEMIA 402</strain>
    </source>
</reference>
<accession>A0A7W6RVX3</accession>
<dbReference type="InterPro" id="IPR036388">
    <property type="entry name" value="WH-like_DNA-bd_sf"/>
</dbReference>
<dbReference type="InterPro" id="IPR036390">
    <property type="entry name" value="WH_DNA-bd_sf"/>
</dbReference>
<dbReference type="Proteomes" id="UP000533641">
    <property type="component" value="Unassembled WGS sequence"/>
</dbReference>
<dbReference type="GO" id="GO:0003677">
    <property type="term" value="F:DNA binding"/>
    <property type="evidence" value="ECO:0007669"/>
    <property type="project" value="UniProtKB-KW"/>
</dbReference>
<dbReference type="InterPro" id="IPR026881">
    <property type="entry name" value="WYL_dom"/>
</dbReference>
<sequence length="236" mass="27033">MLGFAMSQSQRLFDVLQILRRHRQAVSGSYLAQATGVSLRTIYRDIALLQSMGAEIEGEPGFGYVLKPGFMLPPLMFSEEEIKAIKLGVQWVSRQADEALTSAAQNALSKVDAVLPSELRYKLNDNDFHVGRISLSTPALDLRMLRQAMQQQMKLRIVYRDAKDVDTERVIWPIALAFFESRRIIAGWCELRQDFRIFRADRIQESELLADRYPGQRRELVKQWRAQVAEAEEGKS</sequence>
<feature type="domain" description="Helix-turn-helix type 11" evidence="1">
    <location>
        <begin position="11"/>
        <end position="64"/>
    </location>
</feature>
<evidence type="ECO:0000259" key="2">
    <source>
        <dbReference type="Pfam" id="PF13280"/>
    </source>
</evidence>
<comment type="caution">
    <text evidence="3">The sequence shown here is derived from an EMBL/GenBank/DDBJ whole genome shotgun (WGS) entry which is preliminary data.</text>
</comment>
<feature type="domain" description="WYL" evidence="2">
    <location>
        <begin position="142"/>
        <end position="207"/>
    </location>
</feature>
<dbReference type="AlphaFoldDB" id="A0A7W6RVX3"/>
<name>A0A7W6RVX3_9HYPH</name>
<dbReference type="PROSITE" id="PS52050">
    <property type="entry name" value="WYL"/>
    <property type="match status" value="1"/>
</dbReference>
<dbReference type="SUPFAM" id="SSF46785">
    <property type="entry name" value="Winged helix' DNA-binding domain"/>
    <property type="match status" value="1"/>
</dbReference>
<dbReference type="InterPro" id="IPR013196">
    <property type="entry name" value="HTH_11"/>
</dbReference>
<proteinExistence type="predicted"/>
<gene>
    <name evidence="3" type="ORF">GGE12_007355</name>
</gene>
<keyword evidence="3" id="KW-0238">DNA-binding</keyword>
<dbReference type="Gene3D" id="1.10.10.10">
    <property type="entry name" value="Winged helix-like DNA-binding domain superfamily/Winged helix DNA-binding domain"/>
    <property type="match status" value="1"/>
</dbReference>
<dbReference type="Pfam" id="PF08279">
    <property type="entry name" value="HTH_11"/>
    <property type="match status" value="1"/>
</dbReference>
<dbReference type="EMBL" id="JACIGM010000030">
    <property type="protein sequence ID" value="MBB4279538.1"/>
    <property type="molecule type" value="Genomic_DNA"/>
</dbReference>
<evidence type="ECO:0000313" key="3">
    <source>
        <dbReference type="EMBL" id="MBB4279538.1"/>
    </source>
</evidence>
<dbReference type="Pfam" id="PF13280">
    <property type="entry name" value="WYL"/>
    <property type="match status" value="1"/>
</dbReference>